<dbReference type="SMART" id="SM00226">
    <property type="entry name" value="LMWPc"/>
    <property type="match status" value="1"/>
</dbReference>
<dbReference type="Gene3D" id="3.40.50.2300">
    <property type="match status" value="1"/>
</dbReference>
<protein>
    <recommendedName>
        <fullName evidence="2">Phosphotyrosine protein phosphatase I domain-containing protein</fullName>
    </recommendedName>
</protein>
<evidence type="ECO:0000259" key="2">
    <source>
        <dbReference type="SMART" id="SM00226"/>
    </source>
</evidence>
<dbReference type="PANTHER" id="PTHR43428:SF1">
    <property type="entry name" value="ARSENATE REDUCTASE"/>
    <property type="match status" value="1"/>
</dbReference>
<name>A0A432MFW4_9BACT</name>
<dbReference type="RefSeq" id="WP_126727019.1">
    <property type="nucleotide sequence ID" value="NZ_RYZH01000041.1"/>
</dbReference>
<sequence length="333" mass="35393">MPRIAPVRTSWRLVPIRIPIAPAASGGPGDGPLARALGLVRRNGTAEAVLPENVASAKGRLAKALGPDGVPTAAEPLPLIDRPAFDRLAGADGRIDAGELEAIVTADVPESRALLIPAVRAHADLLTTSFDRIDPPHRRAGGWLADWIAGHYAPGEPLHVIVICTGNSRRSMMGAAMGNVAASYYGLPEVRFHSGGTEPSAFNDRTVAALREIGLEVEPTGVEAPRGGSGIPNPMYSIRWGDAPAMRALEFSKTYNDASNPREGFAAVLVCGEADEACPVVPGAAVRIPMPYLDPKVFDDTPFEAAKYAERRDDLGRLLLSVMMHVRNRIDAR</sequence>
<proteinExistence type="predicted"/>
<dbReference type="PANTHER" id="PTHR43428">
    <property type="entry name" value="ARSENATE REDUCTASE"/>
    <property type="match status" value="1"/>
</dbReference>
<dbReference type="EMBL" id="RYZH01000041">
    <property type="protein sequence ID" value="RUL85274.1"/>
    <property type="molecule type" value="Genomic_DNA"/>
</dbReference>
<gene>
    <name evidence="3" type="ORF">TsocGM_18875</name>
</gene>
<dbReference type="GO" id="GO:0046685">
    <property type="term" value="P:response to arsenic-containing substance"/>
    <property type="evidence" value="ECO:0007669"/>
    <property type="project" value="UniProtKB-KW"/>
</dbReference>
<dbReference type="SUPFAM" id="SSF52788">
    <property type="entry name" value="Phosphotyrosine protein phosphatases I"/>
    <property type="match status" value="1"/>
</dbReference>
<organism evidence="3 4">
    <name type="scientific">Tautonia sociabilis</name>
    <dbReference type="NCBI Taxonomy" id="2080755"/>
    <lineage>
        <taxon>Bacteria</taxon>
        <taxon>Pseudomonadati</taxon>
        <taxon>Planctomycetota</taxon>
        <taxon>Planctomycetia</taxon>
        <taxon>Isosphaerales</taxon>
        <taxon>Isosphaeraceae</taxon>
        <taxon>Tautonia</taxon>
    </lineage>
</organism>
<accession>A0A432MFW4</accession>
<evidence type="ECO:0000256" key="1">
    <source>
        <dbReference type="ARBA" id="ARBA00022849"/>
    </source>
</evidence>
<keyword evidence="4" id="KW-1185">Reference proteome</keyword>
<feature type="domain" description="Phosphotyrosine protein phosphatase I" evidence="2">
    <location>
        <begin position="158"/>
        <end position="268"/>
    </location>
</feature>
<evidence type="ECO:0000313" key="4">
    <source>
        <dbReference type="Proteomes" id="UP000280296"/>
    </source>
</evidence>
<reference evidence="3 4" key="1">
    <citation type="submission" date="2018-12" db="EMBL/GenBank/DDBJ databases">
        <authorList>
            <person name="Toschakov S.V."/>
        </authorList>
    </citation>
    <scope>NUCLEOTIDE SEQUENCE [LARGE SCALE GENOMIC DNA]</scope>
    <source>
        <strain evidence="3 4">GM2012</strain>
    </source>
</reference>
<keyword evidence="1" id="KW-0059">Arsenical resistance</keyword>
<dbReference type="InterPro" id="IPR036196">
    <property type="entry name" value="Ptyr_pPase_sf"/>
</dbReference>
<dbReference type="Proteomes" id="UP000280296">
    <property type="component" value="Unassembled WGS sequence"/>
</dbReference>
<comment type="caution">
    <text evidence="3">The sequence shown here is derived from an EMBL/GenBank/DDBJ whole genome shotgun (WGS) entry which is preliminary data.</text>
</comment>
<evidence type="ECO:0000313" key="3">
    <source>
        <dbReference type="EMBL" id="RUL85274.1"/>
    </source>
</evidence>
<dbReference type="OrthoDB" id="9784339at2"/>
<reference evidence="3 4" key="2">
    <citation type="submission" date="2019-01" db="EMBL/GenBank/DDBJ databases">
        <title>Tautonia sociabilis, a novel thermotolerant planctomycete of Isosphaeraceae family, isolated from a 4000 m deep subterranean habitat.</title>
        <authorList>
            <person name="Kovaleva O.L."/>
            <person name="Elcheninov A.G."/>
            <person name="Van Heerden E."/>
            <person name="Toshchakov S.V."/>
            <person name="Novikov A."/>
            <person name="Bonch-Osmolovskaya E.A."/>
            <person name="Kublanov I.V."/>
        </authorList>
    </citation>
    <scope>NUCLEOTIDE SEQUENCE [LARGE SCALE GENOMIC DNA]</scope>
    <source>
        <strain evidence="3 4">GM2012</strain>
    </source>
</reference>
<dbReference type="InterPro" id="IPR023485">
    <property type="entry name" value="Ptyr_pPase"/>
</dbReference>
<dbReference type="AlphaFoldDB" id="A0A432MFW4"/>